<comment type="function">
    <text evidence="10">Phosphatase that hydrolyzes non-canonical purine nucleotides such as XTP and ITP to their respective diphosphate derivatives. Probably excludes non-canonical purines from DNA/RNA precursor pool, thus preventing their incorporation into DNA/RNA and avoiding chromosomal lesions.</text>
</comment>
<proteinExistence type="inferred from homology"/>
<evidence type="ECO:0000256" key="10">
    <source>
        <dbReference type="HAMAP-Rule" id="MF_00648"/>
    </source>
</evidence>
<comment type="caution">
    <text evidence="10">Lacks conserved residue(s) required for the propagation of feature annotation.</text>
</comment>
<dbReference type="Pfam" id="PF01931">
    <property type="entry name" value="NTPase_I-T"/>
    <property type="match status" value="1"/>
</dbReference>
<dbReference type="EMBL" id="BMYR01000009">
    <property type="protein sequence ID" value="GGW67004.1"/>
    <property type="molecule type" value="Genomic_DNA"/>
</dbReference>
<name>A0ABQ2WRI6_9ALTE</name>
<accession>A0ABQ2WRI6</accession>
<dbReference type="PANTHER" id="PTHR34699">
    <property type="match status" value="1"/>
</dbReference>
<keyword evidence="2 10" id="KW-0479">Metal-binding</keyword>
<gene>
    <name evidence="12" type="ORF">GCM10008111_23790</name>
</gene>
<evidence type="ECO:0000256" key="9">
    <source>
        <dbReference type="ARBA" id="ARBA00048781"/>
    </source>
</evidence>
<evidence type="ECO:0000313" key="12">
    <source>
        <dbReference type="EMBL" id="GGW67004.1"/>
    </source>
</evidence>
<keyword evidence="3 10" id="KW-0547">Nucleotide-binding</keyword>
<evidence type="ECO:0000256" key="3">
    <source>
        <dbReference type="ARBA" id="ARBA00022741"/>
    </source>
</evidence>
<comment type="caution">
    <text evidence="12">The sequence shown here is derived from an EMBL/GenBank/DDBJ whole genome shotgun (WGS) entry which is preliminary data.</text>
</comment>
<dbReference type="InterPro" id="IPR029001">
    <property type="entry name" value="ITPase-like_fam"/>
</dbReference>
<evidence type="ECO:0000256" key="5">
    <source>
        <dbReference type="ARBA" id="ARBA00022842"/>
    </source>
</evidence>
<feature type="domain" description="Non-canonical purine NTP phosphatase/PRRC1" evidence="11">
    <location>
        <begin position="9"/>
        <end position="167"/>
    </location>
</feature>
<dbReference type="EC" id="3.6.1.73" evidence="10"/>
<evidence type="ECO:0000256" key="7">
    <source>
        <dbReference type="ARBA" id="ARBA00023211"/>
    </source>
</evidence>
<comment type="catalytic activity">
    <reaction evidence="9 10">
        <text>XTP + H2O = XDP + phosphate + H(+)</text>
        <dbReference type="Rhea" id="RHEA:28406"/>
        <dbReference type="ChEBI" id="CHEBI:15377"/>
        <dbReference type="ChEBI" id="CHEBI:15378"/>
        <dbReference type="ChEBI" id="CHEBI:43474"/>
        <dbReference type="ChEBI" id="CHEBI:59884"/>
        <dbReference type="ChEBI" id="CHEBI:61314"/>
        <dbReference type="EC" id="3.6.1.73"/>
    </reaction>
</comment>
<keyword evidence="7 10" id="KW-0464">Manganese</keyword>
<evidence type="ECO:0000256" key="8">
    <source>
        <dbReference type="ARBA" id="ARBA00048174"/>
    </source>
</evidence>
<dbReference type="NCBIfam" id="TIGR00258">
    <property type="entry name" value="inosine/xanthosine triphosphatase"/>
    <property type="match status" value="1"/>
</dbReference>
<evidence type="ECO:0000256" key="2">
    <source>
        <dbReference type="ARBA" id="ARBA00022723"/>
    </source>
</evidence>
<dbReference type="InterPro" id="IPR026533">
    <property type="entry name" value="NTPase/PRRC1"/>
</dbReference>
<protein>
    <recommendedName>
        <fullName evidence="10">Inosine/xanthosine triphosphatase</fullName>
        <shortName evidence="10">ITPase/XTPase</shortName>
        <ecNumber evidence="10">3.6.1.73</ecNumber>
    </recommendedName>
    <alternativeName>
        <fullName evidence="10">Non-canonical purine NTP phosphatase</fullName>
    </alternativeName>
    <alternativeName>
        <fullName evidence="10">Non-standard purine NTP phosphatase</fullName>
    </alternativeName>
    <alternativeName>
        <fullName evidence="10">Nucleoside-triphosphate phosphatase</fullName>
        <shortName evidence="10">NTPase</shortName>
    </alternativeName>
</protein>
<dbReference type="Proteomes" id="UP000634667">
    <property type="component" value="Unassembled WGS sequence"/>
</dbReference>
<comment type="similarity">
    <text evidence="10">Belongs to the YjjX NTPase family.</text>
</comment>
<reference evidence="13" key="1">
    <citation type="journal article" date="2019" name="Int. J. Syst. Evol. Microbiol.">
        <title>The Global Catalogue of Microorganisms (GCM) 10K type strain sequencing project: providing services to taxonomists for standard genome sequencing and annotation.</title>
        <authorList>
            <consortium name="The Broad Institute Genomics Platform"/>
            <consortium name="The Broad Institute Genome Sequencing Center for Infectious Disease"/>
            <person name="Wu L."/>
            <person name="Ma J."/>
        </authorList>
    </citation>
    <scope>NUCLEOTIDE SEQUENCE [LARGE SCALE GENOMIC DNA]</scope>
    <source>
        <strain evidence="13">KCTC 23723</strain>
    </source>
</reference>
<sequence>MMAWRILVASANPAKIRAVEQCFQTNYPQQQCSVLGINVPSGVAAQPMSSDETYAGAKNRLTALKQQAQADFYVAIEAGLDGDMTFAWMLIEHNDQLGKARSASLMLPNAALEALAQGQELGEVMDALFGTQNIKQAGGAIGLLTQNRLSRSGVYQQALTLALIPFLNPEWF</sequence>
<evidence type="ECO:0000259" key="11">
    <source>
        <dbReference type="Pfam" id="PF01931"/>
    </source>
</evidence>
<keyword evidence="6 10" id="KW-0546">Nucleotide metabolism</keyword>
<organism evidence="12 13">
    <name type="scientific">Alishewanella tabrizica</name>
    <dbReference type="NCBI Taxonomy" id="671278"/>
    <lineage>
        <taxon>Bacteria</taxon>
        <taxon>Pseudomonadati</taxon>
        <taxon>Pseudomonadota</taxon>
        <taxon>Gammaproteobacteria</taxon>
        <taxon>Alteromonadales</taxon>
        <taxon>Alteromonadaceae</taxon>
        <taxon>Alishewanella</taxon>
    </lineage>
</organism>
<dbReference type="InterPro" id="IPR050299">
    <property type="entry name" value="YjjX_NTPase"/>
</dbReference>
<comment type="catalytic activity">
    <reaction evidence="8 10">
        <text>ITP + H2O = IDP + phosphate + H(+)</text>
        <dbReference type="Rhea" id="RHEA:28330"/>
        <dbReference type="ChEBI" id="CHEBI:15377"/>
        <dbReference type="ChEBI" id="CHEBI:15378"/>
        <dbReference type="ChEBI" id="CHEBI:43474"/>
        <dbReference type="ChEBI" id="CHEBI:58280"/>
        <dbReference type="ChEBI" id="CHEBI:61402"/>
        <dbReference type="EC" id="3.6.1.73"/>
    </reaction>
</comment>
<comment type="subunit">
    <text evidence="10">Homodimer.</text>
</comment>
<dbReference type="InterPro" id="IPR002786">
    <property type="entry name" value="Non_canon_purine_NTPase"/>
</dbReference>
<dbReference type="NCBIfam" id="NF003459">
    <property type="entry name" value="PRK05074.1"/>
    <property type="match status" value="1"/>
</dbReference>
<evidence type="ECO:0000313" key="13">
    <source>
        <dbReference type="Proteomes" id="UP000634667"/>
    </source>
</evidence>
<dbReference type="SUPFAM" id="SSF52972">
    <property type="entry name" value="ITPase-like"/>
    <property type="match status" value="1"/>
</dbReference>
<dbReference type="PANTHER" id="PTHR34699:SF2">
    <property type="entry name" value="NON-CANONICAL PURINE NTP PHOSPHATASE_PRRC1 DOMAIN-CONTAINING PROTEIN"/>
    <property type="match status" value="1"/>
</dbReference>
<comment type="cofactor">
    <cofactor evidence="1">
        <name>Mn(2+)</name>
        <dbReference type="ChEBI" id="CHEBI:29035"/>
    </cofactor>
</comment>
<evidence type="ECO:0000256" key="1">
    <source>
        <dbReference type="ARBA" id="ARBA00001936"/>
    </source>
</evidence>
<keyword evidence="13" id="KW-1185">Reference proteome</keyword>
<dbReference type="HAMAP" id="MF_00648">
    <property type="entry name" value="Non_canon_purine_NTPase_YjjX"/>
    <property type="match status" value="1"/>
</dbReference>
<dbReference type="Gene3D" id="3.90.950.10">
    <property type="match status" value="1"/>
</dbReference>
<keyword evidence="5 10" id="KW-0460">Magnesium</keyword>
<keyword evidence="4 10" id="KW-0378">Hydrolase</keyword>
<evidence type="ECO:0000256" key="6">
    <source>
        <dbReference type="ARBA" id="ARBA00023080"/>
    </source>
</evidence>
<comment type="cofactor">
    <cofactor evidence="10">
        <name>Mg(2+)</name>
        <dbReference type="ChEBI" id="CHEBI:18420"/>
    </cofactor>
    <cofactor evidence="10">
        <name>Mn(2+)</name>
        <dbReference type="ChEBI" id="CHEBI:29035"/>
    </cofactor>
    <text evidence="10">Binds 1 divalent metal cation per subunit; can use either Mg(2+) or Mn(2+).</text>
</comment>
<evidence type="ECO:0000256" key="4">
    <source>
        <dbReference type="ARBA" id="ARBA00022801"/>
    </source>
</evidence>
<feature type="binding site" evidence="10">
    <location>
        <position position="69"/>
    </location>
    <ligand>
        <name>Mg(2+)</name>
        <dbReference type="ChEBI" id="CHEBI:18420"/>
    </ligand>
</feature>